<keyword evidence="4 9" id="KW-0378">Hydrolase</keyword>
<dbReference type="AlphaFoldDB" id="G8M330"/>
<evidence type="ECO:0000256" key="4">
    <source>
        <dbReference type="ARBA" id="ARBA00022801"/>
    </source>
</evidence>
<dbReference type="InterPro" id="IPR003156">
    <property type="entry name" value="DHHA1_dom"/>
</dbReference>
<dbReference type="InterPro" id="IPR051673">
    <property type="entry name" value="SSDNA_exonuclease_RecJ"/>
</dbReference>
<feature type="domain" description="RecJ OB" evidence="8">
    <location>
        <begin position="461"/>
        <end position="566"/>
    </location>
</feature>
<dbReference type="SUPFAM" id="SSF64182">
    <property type="entry name" value="DHH phosphoesterases"/>
    <property type="match status" value="1"/>
</dbReference>
<dbReference type="Gene3D" id="3.10.310.30">
    <property type="match status" value="1"/>
</dbReference>
<dbReference type="Pfam" id="PF01368">
    <property type="entry name" value="DHH"/>
    <property type="match status" value="1"/>
</dbReference>
<accession>G8M330</accession>
<keyword evidence="5 9" id="KW-0269">Exonuclease</keyword>
<comment type="similarity">
    <text evidence="1">Belongs to the RecJ family.</text>
</comment>
<evidence type="ECO:0000313" key="10">
    <source>
        <dbReference type="Proteomes" id="UP000005435"/>
    </source>
</evidence>
<dbReference type="GO" id="GO:0008409">
    <property type="term" value="F:5'-3' exonuclease activity"/>
    <property type="evidence" value="ECO:0007669"/>
    <property type="project" value="InterPro"/>
</dbReference>
<evidence type="ECO:0000259" key="8">
    <source>
        <dbReference type="Pfam" id="PF17768"/>
    </source>
</evidence>
<dbReference type="OrthoDB" id="9809852at2"/>
<dbReference type="GO" id="GO:0003676">
    <property type="term" value="F:nucleic acid binding"/>
    <property type="evidence" value="ECO:0007669"/>
    <property type="project" value="InterPro"/>
</dbReference>
<dbReference type="NCBIfam" id="TIGR00644">
    <property type="entry name" value="recJ"/>
    <property type="match status" value="1"/>
</dbReference>
<dbReference type="GO" id="GO:0006281">
    <property type="term" value="P:DNA repair"/>
    <property type="evidence" value="ECO:0007669"/>
    <property type="project" value="InterPro"/>
</dbReference>
<feature type="domain" description="DHHA1" evidence="7">
    <location>
        <begin position="354"/>
        <end position="446"/>
    </location>
</feature>
<dbReference type="eggNOG" id="COG0608">
    <property type="taxonomic scope" value="Bacteria"/>
</dbReference>
<protein>
    <recommendedName>
        <fullName evidence="2">Single-stranded-DNA-specific exonuclease RecJ</fullName>
    </recommendedName>
</protein>
<name>G8M330_ACECE</name>
<dbReference type="EMBL" id="CP003065">
    <property type="protein sequence ID" value="AEV69339.1"/>
    <property type="molecule type" value="Genomic_DNA"/>
</dbReference>
<evidence type="ECO:0000259" key="7">
    <source>
        <dbReference type="Pfam" id="PF02272"/>
    </source>
</evidence>
<dbReference type="Pfam" id="PF02272">
    <property type="entry name" value="DHHA1"/>
    <property type="match status" value="1"/>
</dbReference>
<sequence>MNQSKQWIVSKIYEGSEQEKVHRISQQCKISPLLAKVFISRGIEEEEYIKMFLNPSMDDLYHPFLLRDMEKAVDRIVSAVKDRERIIIFGDYDVDGITSTSVLYNFLVKCGADVGYYIPDRLEEGYGLSMGAVRKVIDDGASLIITVDCGVTAFEEVEYIIDNNTDIIITDHHECKEELPKAYAVVNPCRHDCEYPFKELAGVGVAFKLVQALAIKMELKDPSPDYMDLVALGTVADVVPLVSENRIIVKYGLKKIENTLNKGLKALMEVSGVKDKEISSYTVGFVLAPRLNAAGRMGDATRAVKLLTTDDENEAAAISKELNEQNIYRQETEQEILSDVLSRIESSVDLKKEKVIVVWGEGWHHGIIGIVASRVVESFHRPCLLIAVEDGLGKGSGRSIEGFNLFEALTHCAGLLEKFGGHELAAGLTIKEENIEELKKSINEYADKLLKDSDLIPKIKIDVEVKKEDISLDSVRELDLLSPFGVGNPSPVFAYKNLVIEDIRTVGSDRHVKLKLKDSDSFIDAIGFNRGYLAEIYSKTDVIDTACSLEINSWNNTENVQLNIRDLKVSEDILVQNRFYYSLDKAVDFTCLYDENSADEFLENITKVENLQGFRRDFYEGRRTVILVNSINSLKSLTSALDGIKVRYCTAYNTSDSVDDGDVCILVNPKPEKFDAIPFNRVGIFGEWISKCYLYNIIKRIDLSKLFILDKICFKVDESDIIVERQDMAIVYRYLRNNFNGSGIIDDLFKFARSVSQSCGRNINYFKVKRILDTFEELNLLKKSERGKYGMEVSIIDTNGKKADLESSAIFQSFKAFKERIQAV</sequence>
<keyword evidence="10" id="KW-1185">Reference proteome</keyword>
<evidence type="ECO:0000256" key="5">
    <source>
        <dbReference type="ARBA" id="ARBA00022839"/>
    </source>
</evidence>
<proteinExistence type="inferred from homology"/>
<dbReference type="Pfam" id="PF17768">
    <property type="entry name" value="RecJ_OB"/>
    <property type="match status" value="1"/>
</dbReference>
<reference evidence="10" key="1">
    <citation type="submission" date="2011-12" db="EMBL/GenBank/DDBJ databases">
        <title>Complete sequence of Clostridium clariflavum DSM 19732.</title>
        <authorList>
            <consortium name="US DOE Joint Genome Institute"/>
            <person name="Lucas S."/>
            <person name="Han J."/>
            <person name="Lapidus A."/>
            <person name="Cheng J.-F."/>
            <person name="Goodwin L."/>
            <person name="Pitluck S."/>
            <person name="Peters L."/>
            <person name="Teshima H."/>
            <person name="Detter J.C."/>
            <person name="Han C."/>
            <person name="Tapia R."/>
            <person name="Land M."/>
            <person name="Hauser L."/>
            <person name="Kyrpides N."/>
            <person name="Ivanova N."/>
            <person name="Pagani I."/>
            <person name="Kitzmiller T."/>
            <person name="Lynd L."/>
            <person name="Izquierdo J."/>
            <person name="Woyke T."/>
        </authorList>
    </citation>
    <scope>NUCLEOTIDE SEQUENCE [LARGE SCALE GENOMIC DNA]</scope>
    <source>
        <strain evidence="10">DSM 19732 / NBRC 101661 / EBR45</strain>
    </source>
</reference>
<organism evidence="9 10">
    <name type="scientific">Acetivibrio clariflavus (strain DSM 19732 / NBRC 101661 / EBR45)</name>
    <name type="common">Clostridium clariflavum</name>
    <dbReference type="NCBI Taxonomy" id="720554"/>
    <lineage>
        <taxon>Bacteria</taxon>
        <taxon>Bacillati</taxon>
        <taxon>Bacillota</taxon>
        <taxon>Clostridia</taxon>
        <taxon>Eubacteriales</taxon>
        <taxon>Oscillospiraceae</taxon>
        <taxon>Acetivibrio</taxon>
    </lineage>
</organism>
<dbReference type="PANTHER" id="PTHR30255:SF2">
    <property type="entry name" value="SINGLE-STRANDED-DNA-SPECIFIC EXONUCLEASE RECJ"/>
    <property type="match status" value="1"/>
</dbReference>
<feature type="domain" description="DDH" evidence="6">
    <location>
        <begin position="85"/>
        <end position="234"/>
    </location>
</feature>
<dbReference type="GO" id="GO:0006310">
    <property type="term" value="P:DNA recombination"/>
    <property type="evidence" value="ECO:0007669"/>
    <property type="project" value="InterPro"/>
</dbReference>
<dbReference type="PANTHER" id="PTHR30255">
    <property type="entry name" value="SINGLE-STRANDED-DNA-SPECIFIC EXONUCLEASE RECJ"/>
    <property type="match status" value="1"/>
</dbReference>
<dbReference type="KEGG" id="ccl:Clocl_2786"/>
<dbReference type="InterPro" id="IPR038763">
    <property type="entry name" value="DHH_sf"/>
</dbReference>
<evidence type="ECO:0000256" key="3">
    <source>
        <dbReference type="ARBA" id="ARBA00022722"/>
    </source>
</evidence>
<dbReference type="InterPro" id="IPR001667">
    <property type="entry name" value="DDH_dom"/>
</dbReference>
<evidence type="ECO:0000259" key="6">
    <source>
        <dbReference type="Pfam" id="PF01368"/>
    </source>
</evidence>
<dbReference type="Gene3D" id="3.90.1640.30">
    <property type="match status" value="1"/>
</dbReference>
<evidence type="ECO:0000313" key="9">
    <source>
        <dbReference type="EMBL" id="AEV69339.1"/>
    </source>
</evidence>
<keyword evidence="3" id="KW-0540">Nuclease</keyword>
<evidence type="ECO:0000256" key="1">
    <source>
        <dbReference type="ARBA" id="ARBA00005915"/>
    </source>
</evidence>
<reference evidence="9 10" key="2">
    <citation type="journal article" date="2012" name="Stand. Genomic Sci.">
        <title>Complete Genome Sequence of Clostridium clariflavum DSM 19732.</title>
        <authorList>
            <person name="Izquierdo J.A."/>
            <person name="Goodwin L."/>
            <person name="Davenport K.W."/>
            <person name="Teshima H."/>
            <person name="Bruce D."/>
            <person name="Detter C."/>
            <person name="Tapia R."/>
            <person name="Han S."/>
            <person name="Land M."/>
            <person name="Hauser L."/>
            <person name="Jeffries C.D."/>
            <person name="Han J."/>
            <person name="Pitluck S."/>
            <person name="Nolan M."/>
            <person name="Chen A."/>
            <person name="Huntemann M."/>
            <person name="Mavromatis K."/>
            <person name="Mikhailova N."/>
            <person name="Liolios K."/>
            <person name="Woyke T."/>
            <person name="Lynd L.R."/>
        </authorList>
    </citation>
    <scope>NUCLEOTIDE SEQUENCE [LARGE SCALE GENOMIC DNA]</scope>
    <source>
        <strain evidence="10">DSM 19732 / NBRC 101661 / EBR45</strain>
    </source>
</reference>
<dbReference type="InterPro" id="IPR004610">
    <property type="entry name" value="RecJ"/>
</dbReference>
<dbReference type="STRING" id="720554.Clocl_2786"/>
<dbReference type="InterPro" id="IPR041122">
    <property type="entry name" value="RecJ_OB"/>
</dbReference>
<evidence type="ECO:0000256" key="2">
    <source>
        <dbReference type="ARBA" id="ARBA00019841"/>
    </source>
</evidence>
<dbReference type="HOGENOM" id="CLU_009736_3_1_9"/>
<dbReference type="Proteomes" id="UP000005435">
    <property type="component" value="Chromosome"/>
</dbReference>
<dbReference type="RefSeq" id="WP_014255890.1">
    <property type="nucleotide sequence ID" value="NC_016627.1"/>
</dbReference>
<gene>
    <name evidence="9" type="ordered locus">Clocl_2786</name>
</gene>